<protein>
    <submittedName>
        <fullName evidence="1">Uncharacterized protein</fullName>
    </submittedName>
</protein>
<gene>
    <name evidence="1" type="ORF">BGZ99_010094</name>
</gene>
<comment type="caution">
    <text evidence="1">The sequence shown here is derived from an EMBL/GenBank/DDBJ whole genome shotgun (WGS) entry which is preliminary data.</text>
</comment>
<evidence type="ECO:0000313" key="1">
    <source>
        <dbReference type="EMBL" id="KAG0326116.1"/>
    </source>
</evidence>
<dbReference type="Proteomes" id="UP000738325">
    <property type="component" value="Unassembled WGS sequence"/>
</dbReference>
<dbReference type="OrthoDB" id="2414727at2759"/>
<sequence length="156" mass="15530">MVAAQNSTAGDSLACTTCLQSSLQALPLCQGLNITTNAPNSTVTPAYAACLCSSMNGTWIDACADPTKCGPDILAFKAQYPDTLTRLGLQCNGTTPTFAPPTADPVLPTSAVPTGSTPTGVDGKASIGHMDAVPSALFTKIMGALAVAAAVGAGLI</sequence>
<organism evidence="1 2">
    <name type="scientific">Dissophora globulifera</name>
    <dbReference type="NCBI Taxonomy" id="979702"/>
    <lineage>
        <taxon>Eukaryota</taxon>
        <taxon>Fungi</taxon>
        <taxon>Fungi incertae sedis</taxon>
        <taxon>Mucoromycota</taxon>
        <taxon>Mortierellomycotina</taxon>
        <taxon>Mortierellomycetes</taxon>
        <taxon>Mortierellales</taxon>
        <taxon>Mortierellaceae</taxon>
        <taxon>Dissophora</taxon>
    </lineage>
</organism>
<proteinExistence type="predicted"/>
<reference evidence="1" key="1">
    <citation type="journal article" date="2020" name="Fungal Divers.">
        <title>Resolving the Mortierellaceae phylogeny through synthesis of multi-gene phylogenetics and phylogenomics.</title>
        <authorList>
            <person name="Vandepol N."/>
            <person name="Liber J."/>
            <person name="Desiro A."/>
            <person name="Na H."/>
            <person name="Kennedy M."/>
            <person name="Barry K."/>
            <person name="Grigoriev I.V."/>
            <person name="Miller A.N."/>
            <person name="O'Donnell K."/>
            <person name="Stajich J.E."/>
            <person name="Bonito G."/>
        </authorList>
    </citation>
    <scope>NUCLEOTIDE SEQUENCE</scope>
    <source>
        <strain evidence="1">REB-010B</strain>
    </source>
</reference>
<name>A0A9P6RSW2_9FUNG</name>
<dbReference type="AlphaFoldDB" id="A0A9P6RSW2"/>
<dbReference type="EMBL" id="JAAAIP010000091">
    <property type="protein sequence ID" value="KAG0326116.1"/>
    <property type="molecule type" value="Genomic_DNA"/>
</dbReference>
<keyword evidence="2" id="KW-1185">Reference proteome</keyword>
<evidence type="ECO:0000313" key="2">
    <source>
        <dbReference type="Proteomes" id="UP000738325"/>
    </source>
</evidence>
<accession>A0A9P6RSW2</accession>